<keyword evidence="2" id="KW-0808">Transferase</keyword>
<comment type="caution">
    <text evidence="2">The sequence shown here is derived from an EMBL/GenBank/DDBJ whole genome shotgun (WGS) entry which is preliminary data.</text>
</comment>
<proteinExistence type="predicted"/>
<dbReference type="Gene3D" id="3.90.550.10">
    <property type="entry name" value="Spore Coat Polysaccharide Biosynthesis Protein SpsA, Chain A"/>
    <property type="match status" value="1"/>
</dbReference>
<dbReference type="EMBL" id="ABZS01000020">
    <property type="protein sequence ID" value="EEP61153.1"/>
    <property type="molecule type" value="Genomic_DNA"/>
</dbReference>
<protein>
    <submittedName>
        <fullName evidence="2">Mannose-1-phosphate guanyltransferase</fullName>
    </submittedName>
</protein>
<dbReference type="AlphaFoldDB" id="C4FID5"/>
<gene>
    <name evidence="2" type="ORF">SULYE_0320</name>
</gene>
<organism evidence="2 3">
    <name type="scientific">Sulfurihydrogenibium yellowstonense SS-5</name>
    <dbReference type="NCBI Taxonomy" id="432331"/>
    <lineage>
        <taxon>Bacteria</taxon>
        <taxon>Pseudomonadati</taxon>
        <taxon>Aquificota</taxon>
        <taxon>Aquificia</taxon>
        <taxon>Aquificales</taxon>
        <taxon>Hydrogenothermaceae</taxon>
        <taxon>Sulfurihydrogenibium</taxon>
    </lineage>
</organism>
<dbReference type="InterPro" id="IPR029044">
    <property type="entry name" value="Nucleotide-diphossugar_trans"/>
</dbReference>
<dbReference type="InterPro" id="IPR050486">
    <property type="entry name" value="Mannose-1P_guanyltransferase"/>
</dbReference>
<keyword evidence="3" id="KW-1185">Reference proteome</keyword>
<evidence type="ECO:0000259" key="1">
    <source>
        <dbReference type="Pfam" id="PF00483"/>
    </source>
</evidence>
<evidence type="ECO:0000313" key="3">
    <source>
        <dbReference type="Proteomes" id="UP000005540"/>
    </source>
</evidence>
<reference evidence="2 3" key="1">
    <citation type="submission" date="2009-04" db="EMBL/GenBank/DDBJ databases">
        <authorList>
            <person name="Reysenbach A.-L."/>
            <person name="Heidelberg J.F."/>
            <person name="Nelson W.C."/>
        </authorList>
    </citation>
    <scope>NUCLEOTIDE SEQUENCE [LARGE SCALE GENOMIC DNA]</scope>
    <source>
        <strain evidence="2 3">SS-5</strain>
    </source>
</reference>
<dbReference type="InterPro" id="IPR005835">
    <property type="entry name" value="NTP_transferase_dom"/>
</dbReference>
<sequence>MGYYKFILILNYKGKLIESYFNAIDKDYSIEFLWEDNFYGTAGALSLLKDIDSENFFVSNCDILLKINYLDVLKTHMGTKADFTTITSIKHYKVPYGVVETGENNFVRKINEKPEMTFQINTGVYLINKSILAYIPEKKYLDMPNLIHMLIENNHKVLAYPINESDYLDTGQWDEYKKTLKILEGV</sequence>
<dbReference type="Proteomes" id="UP000005540">
    <property type="component" value="Unassembled WGS sequence"/>
</dbReference>
<evidence type="ECO:0000313" key="2">
    <source>
        <dbReference type="EMBL" id="EEP61153.1"/>
    </source>
</evidence>
<feature type="domain" description="Nucleotidyl transferase" evidence="1">
    <location>
        <begin position="9"/>
        <end position="178"/>
    </location>
</feature>
<dbReference type="SUPFAM" id="SSF53448">
    <property type="entry name" value="Nucleotide-diphospho-sugar transferases"/>
    <property type="match status" value="1"/>
</dbReference>
<accession>C4FID5</accession>
<dbReference type="PANTHER" id="PTHR22572">
    <property type="entry name" value="SUGAR-1-PHOSPHATE GUANYL TRANSFERASE"/>
    <property type="match status" value="1"/>
</dbReference>
<dbReference type="GO" id="GO:0016740">
    <property type="term" value="F:transferase activity"/>
    <property type="evidence" value="ECO:0007669"/>
    <property type="project" value="UniProtKB-KW"/>
</dbReference>
<dbReference type="RefSeq" id="WP_007545795.1">
    <property type="nucleotide sequence ID" value="NZ_ABZS01000020.1"/>
</dbReference>
<dbReference type="Pfam" id="PF00483">
    <property type="entry name" value="NTP_transferase"/>
    <property type="match status" value="1"/>
</dbReference>
<name>C4FID5_9AQUI</name>